<dbReference type="GO" id="GO:0072657">
    <property type="term" value="P:protein localization to membrane"/>
    <property type="evidence" value="ECO:0007669"/>
    <property type="project" value="UniProtKB-ARBA"/>
</dbReference>
<dbReference type="Pfam" id="PF00432">
    <property type="entry name" value="Prenyltrans"/>
    <property type="match status" value="1"/>
</dbReference>
<keyword evidence="4 11" id="KW-0637">Prenyltransferase</keyword>
<evidence type="ECO:0000256" key="9">
    <source>
        <dbReference type="ARBA" id="ARBA00047658"/>
    </source>
</evidence>
<dbReference type="GO" id="GO:0004663">
    <property type="term" value="F:Rab geranylgeranyltransferase activity"/>
    <property type="evidence" value="ECO:0007669"/>
    <property type="project" value="UniProtKB-UniRule"/>
</dbReference>
<dbReference type="InterPro" id="IPR001330">
    <property type="entry name" value="Prenyltrans"/>
</dbReference>
<evidence type="ECO:0000256" key="7">
    <source>
        <dbReference type="ARBA" id="ARBA00022737"/>
    </source>
</evidence>
<comment type="similarity">
    <text evidence="1 11">Belongs to the protein prenyltransferase subunit beta family.</text>
</comment>
<dbReference type="OrthoDB" id="5428259at2759"/>
<dbReference type="CDD" id="cd02894">
    <property type="entry name" value="GGTase-II"/>
    <property type="match status" value="1"/>
</dbReference>
<evidence type="ECO:0000313" key="14">
    <source>
        <dbReference type="Proteomes" id="UP000249757"/>
    </source>
</evidence>
<dbReference type="Proteomes" id="UP000249757">
    <property type="component" value="Unassembled WGS sequence"/>
</dbReference>
<comment type="subunit">
    <text evidence="2">Heterodimer of an alpha and a beta subunit.</text>
</comment>
<evidence type="ECO:0000256" key="5">
    <source>
        <dbReference type="ARBA" id="ARBA00022679"/>
    </source>
</evidence>
<keyword evidence="7" id="KW-0677">Repeat</keyword>
<keyword evidence="6 11" id="KW-0479">Metal-binding</keyword>
<dbReference type="EMBL" id="NRDI02000002">
    <property type="protein sequence ID" value="KAI1518935.1"/>
    <property type="molecule type" value="Genomic_DNA"/>
</dbReference>
<evidence type="ECO:0000256" key="11">
    <source>
        <dbReference type="RuleBase" id="RU365076"/>
    </source>
</evidence>
<dbReference type="Gene3D" id="1.50.10.20">
    <property type="match status" value="1"/>
</dbReference>
<proteinExistence type="inferred from homology"/>
<dbReference type="PANTHER" id="PTHR11774">
    <property type="entry name" value="GERANYLGERANYL TRANSFERASE TYPE BETA SUBUNIT"/>
    <property type="match status" value="1"/>
</dbReference>
<dbReference type="InterPro" id="IPR026873">
    <property type="entry name" value="Ptb1"/>
</dbReference>
<evidence type="ECO:0000256" key="1">
    <source>
        <dbReference type="ARBA" id="ARBA00010497"/>
    </source>
</evidence>
<comment type="cofactor">
    <cofactor evidence="11">
        <name>Zn(2+)</name>
        <dbReference type="ChEBI" id="CHEBI:29105"/>
    </cofactor>
    <text evidence="11">Binds 1 zinc ion per subunit.</text>
</comment>
<dbReference type="InterPro" id="IPR008930">
    <property type="entry name" value="Terpenoid_cyclase/PrenylTrfase"/>
</dbReference>
<sequence>MSLVSGPGRAGAGAGAGAANMPAEMHLTVDRHVAYIQSLDTVRTPKADHGRATPASVVNRKDELEYWLTEHLRLNGLYWGLTALHLLGRPDALPRSQVLNFLFSCLHENGGFGAAPGHDAHMLYTVSAVQILATLDAFADLEDRVPGGRQKIGNFIASLQHSETGTFAGDEWGEQDTRFLYGALNALSLMGLLELVDVEKAAQYVHACANFDGGYGTSPGAESHSGQVFTCLAALTIAGRLDLVNQEKLGAWLSERQLKNGGLNGRPEKKEDVCYSWWVMSSMAMLNRLHWIDGEKLTSFILQCQDPELGGLADRPGDMVDVFHTVFGIAGLSLLKYPGLEEVDPV</sequence>
<evidence type="ECO:0000256" key="10">
    <source>
        <dbReference type="ARBA" id="ARBA00069127"/>
    </source>
</evidence>
<protein>
    <recommendedName>
        <fullName evidence="10 11">Geranylgeranyl transferase type-2 subunit beta</fullName>
        <ecNumber evidence="3 11">2.5.1.60</ecNumber>
    </recommendedName>
</protein>
<organism evidence="13 14">
    <name type="scientific">Pyrenophora tritici-repentis</name>
    <dbReference type="NCBI Taxonomy" id="45151"/>
    <lineage>
        <taxon>Eukaryota</taxon>
        <taxon>Fungi</taxon>
        <taxon>Dikarya</taxon>
        <taxon>Ascomycota</taxon>
        <taxon>Pezizomycotina</taxon>
        <taxon>Dothideomycetes</taxon>
        <taxon>Pleosporomycetidae</taxon>
        <taxon>Pleosporales</taxon>
        <taxon>Pleosporineae</taxon>
        <taxon>Pleosporaceae</taxon>
        <taxon>Pyrenophora</taxon>
    </lineage>
</organism>
<dbReference type="AlphaFoldDB" id="A0A922T2D8"/>
<comment type="caution">
    <text evidence="13">The sequence shown here is derived from an EMBL/GenBank/DDBJ whole genome shotgun (WGS) entry which is preliminary data.</text>
</comment>
<keyword evidence="5 11" id="KW-0808">Transferase</keyword>
<keyword evidence="14" id="KW-1185">Reference proteome</keyword>
<evidence type="ECO:0000256" key="3">
    <source>
        <dbReference type="ARBA" id="ARBA00012656"/>
    </source>
</evidence>
<dbReference type="InterPro" id="IPR045089">
    <property type="entry name" value="PGGT1B-like"/>
</dbReference>
<evidence type="ECO:0000259" key="12">
    <source>
        <dbReference type="Pfam" id="PF00432"/>
    </source>
</evidence>
<evidence type="ECO:0000256" key="8">
    <source>
        <dbReference type="ARBA" id="ARBA00022833"/>
    </source>
</evidence>
<dbReference type="GO" id="GO:0046872">
    <property type="term" value="F:metal ion binding"/>
    <property type="evidence" value="ECO:0007669"/>
    <property type="project" value="UniProtKB-KW"/>
</dbReference>
<dbReference type="GO" id="GO:0005968">
    <property type="term" value="C:Rab-protein geranylgeranyltransferase complex"/>
    <property type="evidence" value="ECO:0007669"/>
    <property type="project" value="UniProtKB-UniRule"/>
</dbReference>
<reference evidence="14" key="1">
    <citation type="journal article" date="2022" name="Microb. Genom.">
        <title>A global pangenome for the wheat fungal pathogen Pyrenophora tritici-repentis and prediction of effector protein structural homology.</title>
        <authorList>
            <person name="Moolhuijzen P.M."/>
            <person name="See P.T."/>
            <person name="Shi G."/>
            <person name="Powell H.R."/>
            <person name="Cockram J."/>
            <person name="Jorgensen L.N."/>
            <person name="Benslimane H."/>
            <person name="Strelkov S.E."/>
            <person name="Turner J."/>
            <person name="Liu Z."/>
            <person name="Moffat C.S."/>
        </authorList>
    </citation>
    <scope>NUCLEOTIDE SEQUENCE [LARGE SCALE GENOMIC DNA]</scope>
</reference>
<accession>A0A922T2D8</accession>
<comment type="catalytic activity">
    <reaction evidence="9 11">
        <text>geranylgeranyl diphosphate + L-cysteinyl-[protein] = S-geranylgeranyl-L-cysteinyl-[protein] + diphosphate</text>
        <dbReference type="Rhea" id="RHEA:21240"/>
        <dbReference type="Rhea" id="RHEA-COMP:10131"/>
        <dbReference type="Rhea" id="RHEA-COMP:11537"/>
        <dbReference type="ChEBI" id="CHEBI:29950"/>
        <dbReference type="ChEBI" id="CHEBI:33019"/>
        <dbReference type="ChEBI" id="CHEBI:57533"/>
        <dbReference type="ChEBI" id="CHEBI:86021"/>
        <dbReference type="EC" id="2.5.1.60"/>
    </reaction>
</comment>
<dbReference type="SUPFAM" id="SSF48239">
    <property type="entry name" value="Terpenoid cyclases/Protein prenyltransferases"/>
    <property type="match status" value="1"/>
</dbReference>
<dbReference type="EC" id="2.5.1.60" evidence="3 11"/>
<evidence type="ECO:0000256" key="2">
    <source>
        <dbReference type="ARBA" id="ARBA00011355"/>
    </source>
</evidence>
<gene>
    <name evidence="13" type="ORF">Ptr86124_002063</name>
</gene>
<evidence type="ECO:0000256" key="6">
    <source>
        <dbReference type="ARBA" id="ARBA00022723"/>
    </source>
</evidence>
<comment type="function">
    <text evidence="11">Catalyzes the transfer of a geranylgeranyl moiety from geranylgeranyl diphosphate to both cysteines of proteins with the C-terminal sequence -XXCC, -XCXC and -CCXX.</text>
</comment>
<keyword evidence="8 11" id="KW-0862">Zinc</keyword>
<evidence type="ECO:0000313" key="13">
    <source>
        <dbReference type="EMBL" id="KAI1518935.1"/>
    </source>
</evidence>
<name>A0A922T2D8_9PLEO</name>
<feature type="domain" description="Prenyltransferase alpha-alpha toroid" evidence="12">
    <location>
        <begin position="62"/>
        <end position="346"/>
    </location>
</feature>
<evidence type="ECO:0000256" key="4">
    <source>
        <dbReference type="ARBA" id="ARBA00022602"/>
    </source>
</evidence>
<dbReference type="PANTHER" id="PTHR11774:SF11">
    <property type="entry name" value="GERANYLGERANYL TRANSFERASE TYPE-2 SUBUNIT BETA"/>
    <property type="match status" value="1"/>
</dbReference>
<dbReference type="FunFam" id="1.50.10.20:FF:000012">
    <property type="entry name" value="Geranylgeranyl transferase type-2 subunit beta"/>
    <property type="match status" value="1"/>
</dbReference>